<keyword evidence="2" id="KW-1185">Reference proteome</keyword>
<accession>A0AAE1PR16</accession>
<dbReference type="AlphaFoldDB" id="A0AAE1PR16"/>
<gene>
    <name evidence="1" type="ORF">Pmani_015727</name>
</gene>
<name>A0AAE1PR16_9EUCA</name>
<reference evidence="1" key="1">
    <citation type="submission" date="2023-11" db="EMBL/GenBank/DDBJ databases">
        <title>Genome assemblies of two species of porcelain crab, Petrolisthes cinctipes and Petrolisthes manimaculis (Anomura: Porcellanidae).</title>
        <authorList>
            <person name="Angst P."/>
        </authorList>
    </citation>
    <scope>NUCLEOTIDE SEQUENCE</scope>
    <source>
        <strain evidence="1">PB745_02</strain>
        <tissue evidence="1">Gill</tissue>
    </source>
</reference>
<sequence>MPLHTSPPPPHSLRLSPSSQFVSFTHMPPSLFTSLFPPPHPPFSSCLALLFTPRGRVHSGSSRFRYKTPPSLPTQPTSSARHASCSFFYLFAGALAGKRSSAPLYRKRYTVDEFGSAFRPRRHCEGRVRALVGWVGEWYWDGIDIRGAGQGIYCLTEEKRKGRGMR</sequence>
<evidence type="ECO:0000313" key="2">
    <source>
        <dbReference type="Proteomes" id="UP001292094"/>
    </source>
</evidence>
<evidence type="ECO:0000313" key="1">
    <source>
        <dbReference type="EMBL" id="KAK4312883.1"/>
    </source>
</evidence>
<dbReference type="EMBL" id="JAWZYT010001368">
    <property type="protein sequence ID" value="KAK4312883.1"/>
    <property type="molecule type" value="Genomic_DNA"/>
</dbReference>
<dbReference type="Proteomes" id="UP001292094">
    <property type="component" value="Unassembled WGS sequence"/>
</dbReference>
<comment type="caution">
    <text evidence="1">The sequence shown here is derived from an EMBL/GenBank/DDBJ whole genome shotgun (WGS) entry which is preliminary data.</text>
</comment>
<proteinExistence type="predicted"/>
<protein>
    <submittedName>
        <fullName evidence="1">Uncharacterized protein</fullName>
    </submittedName>
</protein>
<organism evidence="1 2">
    <name type="scientific">Petrolisthes manimaculis</name>
    <dbReference type="NCBI Taxonomy" id="1843537"/>
    <lineage>
        <taxon>Eukaryota</taxon>
        <taxon>Metazoa</taxon>
        <taxon>Ecdysozoa</taxon>
        <taxon>Arthropoda</taxon>
        <taxon>Crustacea</taxon>
        <taxon>Multicrustacea</taxon>
        <taxon>Malacostraca</taxon>
        <taxon>Eumalacostraca</taxon>
        <taxon>Eucarida</taxon>
        <taxon>Decapoda</taxon>
        <taxon>Pleocyemata</taxon>
        <taxon>Anomura</taxon>
        <taxon>Galatheoidea</taxon>
        <taxon>Porcellanidae</taxon>
        <taxon>Petrolisthes</taxon>
    </lineage>
</organism>